<organism evidence="2 3">
    <name type="scientific">Microthlaspi erraticum</name>
    <dbReference type="NCBI Taxonomy" id="1685480"/>
    <lineage>
        <taxon>Eukaryota</taxon>
        <taxon>Viridiplantae</taxon>
        <taxon>Streptophyta</taxon>
        <taxon>Embryophyta</taxon>
        <taxon>Tracheophyta</taxon>
        <taxon>Spermatophyta</taxon>
        <taxon>Magnoliopsida</taxon>
        <taxon>eudicotyledons</taxon>
        <taxon>Gunneridae</taxon>
        <taxon>Pentapetalae</taxon>
        <taxon>rosids</taxon>
        <taxon>malvids</taxon>
        <taxon>Brassicales</taxon>
        <taxon>Brassicaceae</taxon>
        <taxon>Coluteocarpeae</taxon>
        <taxon>Microthlaspi</taxon>
    </lineage>
</organism>
<keyword evidence="1" id="KW-1133">Transmembrane helix</keyword>
<accession>A0A6D2I6J5</accession>
<proteinExistence type="predicted"/>
<gene>
    <name evidence="2" type="ORF">MERR_LOCUS9563</name>
</gene>
<feature type="transmembrane region" description="Helical" evidence="1">
    <location>
        <begin position="32"/>
        <end position="54"/>
    </location>
</feature>
<dbReference type="EMBL" id="CACVBM020000677">
    <property type="protein sequence ID" value="CAA7022328.1"/>
    <property type="molecule type" value="Genomic_DNA"/>
</dbReference>
<dbReference type="AlphaFoldDB" id="A0A6D2I6J5"/>
<dbReference type="Proteomes" id="UP000467841">
    <property type="component" value="Unassembled WGS sequence"/>
</dbReference>
<keyword evidence="1" id="KW-0812">Transmembrane</keyword>
<evidence type="ECO:0000313" key="3">
    <source>
        <dbReference type="Proteomes" id="UP000467841"/>
    </source>
</evidence>
<reference evidence="2" key="1">
    <citation type="submission" date="2020-01" db="EMBL/GenBank/DDBJ databases">
        <authorList>
            <person name="Mishra B."/>
        </authorList>
    </citation>
    <scope>NUCLEOTIDE SEQUENCE [LARGE SCALE GENOMIC DNA]</scope>
</reference>
<evidence type="ECO:0000313" key="2">
    <source>
        <dbReference type="EMBL" id="CAA7022328.1"/>
    </source>
</evidence>
<name>A0A6D2I6J5_9BRAS</name>
<sequence length="81" mass="9148">MSVFLRLGAPRGLVKVEERALNLSRLDLKSDFQAGSAFAFAEMAVLLPASWRCIQLYRVRRSRRTILARSSRGVGLRVRLS</sequence>
<keyword evidence="3" id="KW-1185">Reference proteome</keyword>
<keyword evidence="1" id="KW-0472">Membrane</keyword>
<evidence type="ECO:0000256" key="1">
    <source>
        <dbReference type="SAM" id="Phobius"/>
    </source>
</evidence>
<comment type="caution">
    <text evidence="2">The sequence shown here is derived from an EMBL/GenBank/DDBJ whole genome shotgun (WGS) entry which is preliminary data.</text>
</comment>
<protein>
    <submittedName>
        <fullName evidence="2">Uncharacterized protein</fullName>
    </submittedName>
</protein>